<organism evidence="2 3">
    <name type="scientific">Reticulomyxa filosa</name>
    <dbReference type="NCBI Taxonomy" id="46433"/>
    <lineage>
        <taxon>Eukaryota</taxon>
        <taxon>Sar</taxon>
        <taxon>Rhizaria</taxon>
        <taxon>Retaria</taxon>
        <taxon>Foraminifera</taxon>
        <taxon>Monothalamids</taxon>
        <taxon>Reticulomyxidae</taxon>
        <taxon>Reticulomyxa</taxon>
    </lineage>
</organism>
<dbReference type="AlphaFoldDB" id="X6LKF8"/>
<proteinExistence type="predicted"/>
<sequence length="208" mass="24928">VGVDVCCFCIIFLVVVIYNVKHGLFHCEVCFALDSEREKKKRNERKEAKMPINSDNIEETTMTTYRSKKYEYIVRSKSYVQRPYRDNVDEDDNTIIPWRCVTFLSSNICVIEINQEQNFSNSLQLNIYYCYEKHKYYPSQRNTIKMGNAYFCKNICLQTIKRFNKRKREPKRLLETWILKTFADVIIETKSQQIENAEIFGKQYSSWH</sequence>
<keyword evidence="1" id="KW-0732">Signal</keyword>
<feature type="signal peptide" evidence="1">
    <location>
        <begin position="1"/>
        <end position="23"/>
    </location>
</feature>
<feature type="non-terminal residue" evidence="2">
    <location>
        <position position="1"/>
    </location>
</feature>
<gene>
    <name evidence="2" type="ORF">RFI_36225</name>
</gene>
<reference evidence="2 3" key="1">
    <citation type="journal article" date="2013" name="Curr. Biol.">
        <title>The Genome of the Foraminiferan Reticulomyxa filosa.</title>
        <authorList>
            <person name="Glockner G."/>
            <person name="Hulsmann N."/>
            <person name="Schleicher M."/>
            <person name="Noegel A.A."/>
            <person name="Eichinger L."/>
            <person name="Gallinger C."/>
            <person name="Pawlowski J."/>
            <person name="Sierra R."/>
            <person name="Euteneuer U."/>
            <person name="Pillet L."/>
            <person name="Moustafa A."/>
            <person name="Platzer M."/>
            <person name="Groth M."/>
            <person name="Szafranski K."/>
            <person name="Schliwa M."/>
        </authorList>
    </citation>
    <scope>NUCLEOTIDE SEQUENCE [LARGE SCALE GENOMIC DNA]</scope>
</reference>
<dbReference type="Proteomes" id="UP000023152">
    <property type="component" value="Unassembled WGS sequence"/>
</dbReference>
<feature type="chain" id="PRO_5004975153" evidence="1">
    <location>
        <begin position="24"/>
        <end position="208"/>
    </location>
</feature>
<dbReference type="EMBL" id="ASPP01038909">
    <property type="protein sequence ID" value="ETO01215.1"/>
    <property type="molecule type" value="Genomic_DNA"/>
</dbReference>
<evidence type="ECO:0000256" key="1">
    <source>
        <dbReference type="SAM" id="SignalP"/>
    </source>
</evidence>
<comment type="caution">
    <text evidence="2">The sequence shown here is derived from an EMBL/GenBank/DDBJ whole genome shotgun (WGS) entry which is preliminary data.</text>
</comment>
<keyword evidence="3" id="KW-1185">Reference proteome</keyword>
<evidence type="ECO:0000313" key="3">
    <source>
        <dbReference type="Proteomes" id="UP000023152"/>
    </source>
</evidence>
<protein>
    <submittedName>
        <fullName evidence="2">Uncharacterized protein</fullName>
    </submittedName>
</protein>
<evidence type="ECO:0000313" key="2">
    <source>
        <dbReference type="EMBL" id="ETO01215.1"/>
    </source>
</evidence>
<name>X6LKF8_RETFI</name>
<accession>X6LKF8</accession>